<dbReference type="SUPFAM" id="SSF53098">
    <property type="entry name" value="Ribonuclease H-like"/>
    <property type="match status" value="1"/>
</dbReference>
<dbReference type="Pfam" id="PF00929">
    <property type="entry name" value="RNase_T"/>
    <property type="match status" value="1"/>
</dbReference>
<dbReference type="InterPro" id="IPR012337">
    <property type="entry name" value="RNaseH-like_sf"/>
</dbReference>
<gene>
    <name evidence="5" type="ORF">CTER_0229</name>
</gene>
<proteinExistence type="predicted"/>
<dbReference type="Proteomes" id="UP000014155">
    <property type="component" value="Unassembled WGS sequence"/>
</dbReference>
<protein>
    <submittedName>
        <fullName evidence="5">Exonuclease RNase T and DNA polymerase III</fullName>
    </submittedName>
</protein>
<dbReference type="eggNOG" id="COG5018">
    <property type="taxonomic scope" value="Bacteria"/>
</dbReference>
<dbReference type="STRING" id="1195236.CTER_0229"/>
<dbReference type="Gene3D" id="3.30.420.10">
    <property type="entry name" value="Ribonuclease H-like superfamily/Ribonuclease H"/>
    <property type="match status" value="1"/>
</dbReference>
<evidence type="ECO:0000313" key="6">
    <source>
        <dbReference type="Proteomes" id="UP000014155"/>
    </source>
</evidence>
<feature type="domain" description="Exonuclease" evidence="4">
    <location>
        <begin position="2"/>
        <end position="188"/>
    </location>
</feature>
<evidence type="ECO:0000256" key="3">
    <source>
        <dbReference type="ARBA" id="ARBA00022839"/>
    </source>
</evidence>
<comment type="caution">
    <text evidence="5">The sequence shown here is derived from an EMBL/GenBank/DDBJ whole genome shotgun (WGS) entry which is preliminary data.</text>
</comment>
<dbReference type="SMART" id="SM00479">
    <property type="entry name" value="EXOIII"/>
    <property type="match status" value="1"/>
</dbReference>
<evidence type="ECO:0000259" key="4">
    <source>
        <dbReference type="SMART" id="SM00479"/>
    </source>
</evidence>
<name>S0FX09_RUMCE</name>
<dbReference type="PANTHER" id="PTHR23044:SF61">
    <property type="entry name" value="3'-5' EXORIBONUCLEASE 1-RELATED"/>
    <property type="match status" value="1"/>
</dbReference>
<dbReference type="InterPro" id="IPR047201">
    <property type="entry name" value="ERI-1_3'hExo-like"/>
</dbReference>
<evidence type="ECO:0000256" key="2">
    <source>
        <dbReference type="ARBA" id="ARBA00022801"/>
    </source>
</evidence>
<accession>S0FX09</accession>
<dbReference type="PATRIC" id="fig|1195236.3.peg.532"/>
<keyword evidence="1" id="KW-0540">Nuclease</keyword>
<dbReference type="PANTHER" id="PTHR23044">
    <property type="entry name" value="3'-5' EXONUCLEASE ERI1-RELATED"/>
    <property type="match status" value="1"/>
</dbReference>
<sequence>MYYIVFDLELNQDFSSSQNKYANRASAPFEIIQIGAVKLDREFDTVNTFNRYVKPAFYEKINPFITGLTGITTEQLQTEETFPEVYRQFKEFTGGTGSVFCVWGSSDVKVLFGNAGIHGLSTGFLPKKYINIQPYASLYFNFPVKNLLRLEHAVQALNIPIDYTFHNAFHDAYYTAEIFKKIYNSFIQPKFYDPSVIPDRPPRQPKRSIDIEGLVMQFEKMYDRELTHEEKGMILLAFKMGKTGQFLK</sequence>
<organism evidence="5 6">
    <name type="scientific">Ruminiclostridium cellobioparum subsp. termitidis CT1112</name>
    <dbReference type="NCBI Taxonomy" id="1195236"/>
    <lineage>
        <taxon>Bacteria</taxon>
        <taxon>Bacillati</taxon>
        <taxon>Bacillota</taxon>
        <taxon>Clostridia</taxon>
        <taxon>Eubacteriales</taxon>
        <taxon>Oscillospiraceae</taxon>
        <taxon>Ruminiclostridium</taxon>
    </lineage>
</organism>
<dbReference type="EMBL" id="AORV01000015">
    <property type="protein sequence ID" value="EMS73694.1"/>
    <property type="molecule type" value="Genomic_DNA"/>
</dbReference>
<reference evidence="5 6" key="1">
    <citation type="journal article" date="2013" name="Genome Announc.">
        <title>Draft Genome Sequence of the Cellulolytic, Mesophilic, Anaerobic Bacterium Clostridium termitidis Strain CT1112 (DSM 5398).</title>
        <authorList>
            <person name="Lal S."/>
            <person name="Ramachandran U."/>
            <person name="Zhang X."/>
            <person name="Munir R."/>
            <person name="Sparling R."/>
            <person name="Levin D.B."/>
        </authorList>
    </citation>
    <scope>NUCLEOTIDE SEQUENCE [LARGE SCALE GENOMIC DNA]</scope>
    <source>
        <strain evidence="5 6">CT1112</strain>
    </source>
</reference>
<evidence type="ECO:0000313" key="5">
    <source>
        <dbReference type="EMBL" id="EMS73694.1"/>
    </source>
</evidence>
<dbReference type="InterPro" id="IPR013520">
    <property type="entry name" value="Ribonucl_H"/>
</dbReference>
<dbReference type="GO" id="GO:0000175">
    <property type="term" value="F:3'-5'-RNA exonuclease activity"/>
    <property type="evidence" value="ECO:0007669"/>
    <property type="project" value="InterPro"/>
</dbReference>
<keyword evidence="2" id="KW-0378">Hydrolase</keyword>
<evidence type="ECO:0000256" key="1">
    <source>
        <dbReference type="ARBA" id="ARBA00022722"/>
    </source>
</evidence>
<dbReference type="GO" id="GO:0003676">
    <property type="term" value="F:nucleic acid binding"/>
    <property type="evidence" value="ECO:0007669"/>
    <property type="project" value="InterPro"/>
</dbReference>
<dbReference type="InterPro" id="IPR051274">
    <property type="entry name" value="3-5_Exoribonuclease"/>
</dbReference>
<keyword evidence="6" id="KW-1185">Reference proteome</keyword>
<dbReference type="InterPro" id="IPR036397">
    <property type="entry name" value="RNaseH_sf"/>
</dbReference>
<dbReference type="CDD" id="cd06133">
    <property type="entry name" value="ERI-1_3'hExo_like"/>
    <property type="match status" value="1"/>
</dbReference>
<dbReference type="AlphaFoldDB" id="S0FX09"/>
<keyword evidence="3 5" id="KW-0269">Exonuclease</keyword>
<dbReference type="RefSeq" id="WP_004623446.1">
    <property type="nucleotide sequence ID" value="NZ_AORV01000015.1"/>
</dbReference>